<feature type="non-terminal residue" evidence="1">
    <location>
        <position position="1"/>
    </location>
</feature>
<name>A0A8J2P246_9HEXA</name>
<gene>
    <name evidence="1" type="ORF">AFUS01_LOCUS17862</name>
</gene>
<evidence type="ECO:0000313" key="2">
    <source>
        <dbReference type="Proteomes" id="UP000708208"/>
    </source>
</evidence>
<organism evidence="1 2">
    <name type="scientific">Allacma fusca</name>
    <dbReference type="NCBI Taxonomy" id="39272"/>
    <lineage>
        <taxon>Eukaryota</taxon>
        <taxon>Metazoa</taxon>
        <taxon>Ecdysozoa</taxon>
        <taxon>Arthropoda</taxon>
        <taxon>Hexapoda</taxon>
        <taxon>Collembola</taxon>
        <taxon>Symphypleona</taxon>
        <taxon>Sminthuridae</taxon>
        <taxon>Allacma</taxon>
    </lineage>
</organism>
<reference evidence="1" key="1">
    <citation type="submission" date="2021-06" db="EMBL/GenBank/DDBJ databases">
        <authorList>
            <person name="Hodson N. C."/>
            <person name="Mongue J. A."/>
            <person name="Jaron S. K."/>
        </authorList>
    </citation>
    <scope>NUCLEOTIDE SEQUENCE</scope>
</reference>
<sequence length="10" mass="1234">MWCQVVNELI</sequence>
<comment type="caution">
    <text evidence="1">The sequence shown here is derived from an EMBL/GenBank/DDBJ whole genome shotgun (WGS) entry which is preliminary data.</text>
</comment>
<keyword evidence="2" id="KW-1185">Reference proteome</keyword>
<proteinExistence type="predicted"/>
<accession>A0A8J2P246</accession>
<protein>
    <submittedName>
        <fullName evidence="1">Uncharacterized protein</fullName>
    </submittedName>
</protein>
<evidence type="ECO:0000313" key="1">
    <source>
        <dbReference type="EMBL" id="CAG7729125.1"/>
    </source>
</evidence>
<dbReference type="EMBL" id="CAJVCH010173870">
    <property type="protein sequence ID" value="CAG7729125.1"/>
    <property type="molecule type" value="Genomic_DNA"/>
</dbReference>
<dbReference type="Proteomes" id="UP000708208">
    <property type="component" value="Unassembled WGS sequence"/>
</dbReference>